<dbReference type="PROSITE" id="PS50217">
    <property type="entry name" value="BZIP"/>
    <property type="match status" value="1"/>
</dbReference>
<keyword evidence="3" id="KW-0539">Nucleus</keyword>
<dbReference type="Gene3D" id="1.20.5.170">
    <property type="match status" value="1"/>
</dbReference>
<dbReference type="FunFam" id="1.20.5.170:FF:000036">
    <property type="entry name" value="ABSCISIC ACID-INSENSITIVE 5-like protein 2"/>
    <property type="match status" value="1"/>
</dbReference>
<dbReference type="GeneID" id="9652045"/>
<keyword evidence="4" id="KW-0175">Coiled coil</keyword>
<accession>D8R4D4</accession>
<dbReference type="InterPro" id="IPR046347">
    <property type="entry name" value="bZIP_sf"/>
</dbReference>
<dbReference type="InterPro" id="IPR043452">
    <property type="entry name" value="BZIP46-like"/>
</dbReference>
<evidence type="ECO:0000256" key="4">
    <source>
        <dbReference type="SAM" id="Coils"/>
    </source>
</evidence>
<dbReference type="HOGENOM" id="CLU_043238_1_0_1"/>
<dbReference type="Proteomes" id="UP000001514">
    <property type="component" value="Unassembled WGS sequence"/>
</dbReference>
<dbReference type="STRING" id="88036.D8R4D4"/>
<protein>
    <submittedName>
        <fullName evidence="6">Uncharacterized protein ABI5A-1</fullName>
    </submittedName>
</protein>
<dbReference type="KEGG" id="smo:SELMODRAFT_227594"/>
<dbReference type="Gramene" id="EFJ33090">
    <property type="protein sequence ID" value="EFJ33090"/>
    <property type="gene ID" value="SELMODRAFT_227594"/>
</dbReference>
<evidence type="ECO:0000256" key="3">
    <source>
        <dbReference type="ARBA" id="ARBA00023242"/>
    </source>
</evidence>
<dbReference type="eggNOG" id="ENOG502QPP6">
    <property type="taxonomic scope" value="Eukaryota"/>
</dbReference>
<keyword evidence="2" id="KW-0238">DNA-binding</keyword>
<evidence type="ECO:0000259" key="5">
    <source>
        <dbReference type="PROSITE" id="PS50217"/>
    </source>
</evidence>
<dbReference type="Pfam" id="PF00170">
    <property type="entry name" value="bZIP_1"/>
    <property type="match status" value="1"/>
</dbReference>
<reference evidence="6 7" key="1">
    <citation type="journal article" date="2011" name="Science">
        <title>The Selaginella genome identifies genetic changes associated with the evolution of vascular plants.</title>
        <authorList>
            <person name="Banks J.A."/>
            <person name="Nishiyama T."/>
            <person name="Hasebe M."/>
            <person name="Bowman J.L."/>
            <person name="Gribskov M."/>
            <person name="dePamphilis C."/>
            <person name="Albert V.A."/>
            <person name="Aono N."/>
            <person name="Aoyama T."/>
            <person name="Ambrose B.A."/>
            <person name="Ashton N.W."/>
            <person name="Axtell M.J."/>
            <person name="Barker E."/>
            <person name="Barker M.S."/>
            <person name="Bennetzen J.L."/>
            <person name="Bonawitz N.D."/>
            <person name="Chapple C."/>
            <person name="Cheng C."/>
            <person name="Correa L.G."/>
            <person name="Dacre M."/>
            <person name="DeBarry J."/>
            <person name="Dreyer I."/>
            <person name="Elias M."/>
            <person name="Engstrom E.M."/>
            <person name="Estelle M."/>
            <person name="Feng L."/>
            <person name="Finet C."/>
            <person name="Floyd S.K."/>
            <person name="Frommer W.B."/>
            <person name="Fujita T."/>
            <person name="Gramzow L."/>
            <person name="Gutensohn M."/>
            <person name="Harholt J."/>
            <person name="Hattori M."/>
            <person name="Heyl A."/>
            <person name="Hirai T."/>
            <person name="Hiwatashi Y."/>
            <person name="Ishikawa M."/>
            <person name="Iwata M."/>
            <person name="Karol K.G."/>
            <person name="Koehler B."/>
            <person name="Kolukisaoglu U."/>
            <person name="Kubo M."/>
            <person name="Kurata T."/>
            <person name="Lalonde S."/>
            <person name="Li K."/>
            <person name="Li Y."/>
            <person name="Litt A."/>
            <person name="Lyons E."/>
            <person name="Manning G."/>
            <person name="Maruyama T."/>
            <person name="Michael T.P."/>
            <person name="Mikami K."/>
            <person name="Miyazaki S."/>
            <person name="Morinaga S."/>
            <person name="Murata T."/>
            <person name="Mueller-Roeber B."/>
            <person name="Nelson D.R."/>
            <person name="Obara M."/>
            <person name="Oguri Y."/>
            <person name="Olmstead R.G."/>
            <person name="Onodera N."/>
            <person name="Petersen B.L."/>
            <person name="Pils B."/>
            <person name="Prigge M."/>
            <person name="Rensing S.A."/>
            <person name="Riano-Pachon D.M."/>
            <person name="Roberts A.W."/>
            <person name="Sato Y."/>
            <person name="Scheller H.V."/>
            <person name="Schulz B."/>
            <person name="Schulz C."/>
            <person name="Shakirov E.V."/>
            <person name="Shibagaki N."/>
            <person name="Shinohara N."/>
            <person name="Shippen D.E."/>
            <person name="Soerensen I."/>
            <person name="Sotooka R."/>
            <person name="Sugimoto N."/>
            <person name="Sugita M."/>
            <person name="Sumikawa N."/>
            <person name="Tanurdzic M."/>
            <person name="Theissen G."/>
            <person name="Ulvskov P."/>
            <person name="Wakazuki S."/>
            <person name="Weng J.K."/>
            <person name="Willats W.W."/>
            <person name="Wipf D."/>
            <person name="Wolf P.G."/>
            <person name="Yang L."/>
            <person name="Zimmer A.D."/>
            <person name="Zhu Q."/>
            <person name="Mitros T."/>
            <person name="Hellsten U."/>
            <person name="Loque D."/>
            <person name="Otillar R."/>
            <person name="Salamov A."/>
            <person name="Schmutz J."/>
            <person name="Shapiro H."/>
            <person name="Lindquist E."/>
            <person name="Lucas S."/>
            <person name="Rokhsar D."/>
            <person name="Grigoriev I.V."/>
        </authorList>
    </citation>
    <scope>NUCLEOTIDE SEQUENCE [LARGE SCALE GENOMIC DNA]</scope>
</reference>
<dbReference type="GO" id="GO:0005634">
    <property type="term" value="C:nucleus"/>
    <property type="evidence" value="ECO:0000318"/>
    <property type="project" value="GO_Central"/>
</dbReference>
<dbReference type="GO" id="GO:0003677">
    <property type="term" value="F:DNA binding"/>
    <property type="evidence" value="ECO:0007669"/>
    <property type="project" value="UniProtKB-KW"/>
</dbReference>
<proteinExistence type="predicted"/>
<dbReference type="AlphaFoldDB" id="D8R4D4"/>
<organism evidence="7">
    <name type="scientific">Selaginella moellendorffii</name>
    <name type="common">Spikemoss</name>
    <dbReference type="NCBI Taxonomy" id="88036"/>
    <lineage>
        <taxon>Eukaryota</taxon>
        <taxon>Viridiplantae</taxon>
        <taxon>Streptophyta</taxon>
        <taxon>Embryophyta</taxon>
        <taxon>Tracheophyta</taxon>
        <taxon>Lycopodiopsida</taxon>
        <taxon>Selaginellales</taxon>
        <taxon>Selaginellaceae</taxon>
        <taxon>Selaginella</taxon>
    </lineage>
</organism>
<dbReference type="SMART" id="SM00338">
    <property type="entry name" value="BRLZ"/>
    <property type="match status" value="1"/>
</dbReference>
<evidence type="ECO:0000256" key="2">
    <source>
        <dbReference type="ARBA" id="ARBA00023125"/>
    </source>
</evidence>
<dbReference type="OMA" id="IAWRLEE"/>
<feature type="coiled-coil region" evidence="4">
    <location>
        <begin position="316"/>
        <end position="343"/>
    </location>
</feature>
<evidence type="ECO:0000313" key="7">
    <source>
        <dbReference type="Proteomes" id="UP000001514"/>
    </source>
</evidence>
<dbReference type="PANTHER" id="PTHR22952">
    <property type="entry name" value="CAMP-RESPONSE ELEMENT BINDING PROTEIN-RELATED"/>
    <property type="match status" value="1"/>
</dbReference>
<dbReference type="GO" id="GO:0003700">
    <property type="term" value="F:DNA-binding transcription factor activity"/>
    <property type="evidence" value="ECO:0007669"/>
    <property type="project" value="InterPro"/>
</dbReference>
<gene>
    <name evidence="6" type="primary">ABI5A-1</name>
    <name evidence="6" type="ORF">SELMODRAFT_227594</name>
</gene>
<name>D8R4D4_SELML</name>
<dbReference type="SUPFAM" id="SSF57959">
    <property type="entry name" value="Leucine zipper domain"/>
    <property type="match status" value="1"/>
</dbReference>
<dbReference type="EMBL" id="GL377571">
    <property type="protein sequence ID" value="EFJ33090.1"/>
    <property type="molecule type" value="Genomic_DNA"/>
</dbReference>
<evidence type="ECO:0000313" key="6">
    <source>
        <dbReference type="EMBL" id="EFJ33090.1"/>
    </source>
</evidence>
<dbReference type="InterPro" id="IPR004827">
    <property type="entry name" value="bZIP"/>
</dbReference>
<dbReference type="PROSITE" id="PS00036">
    <property type="entry name" value="BZIP_BASIC"/>
    <property type="match status" value="1"/>
</dbReference>
<dbReference type="GO" id="GO:0045893">
    <property type="term" value="P:positive regulation of DNA-templated transcription"/>
    <property type="evidence" value="ECO:0007669"/>
    <property type="project" value="InterPro"/>
</dbReference>
<evidence type="ECO:0000256" key="1">
    <source>
        <dbReference type="ARBA" id="ARBA00004123"/>
    </source>
</evidence>
<dbReference type="FunCoup" id="D8R4D4">
    <property type="interactions" value="754"/>
</dbReference>
<sequence>MAAAAAGEDGAKHGAGSIARQTSIYSLTLDELQTTLGEPGKNFGSMNMDEFLKNIWTAEESQAMAAAMAPDNSALCRQPSLRAPLPRTLSRKTVDEVWKGIHRPGEEDQSQGENGREAAHATQATLGEMTLEDFLIKAGVMNDEAGAAQDPKPVVATANGGGVPHAAALGMESNQQGDWLAANQYGNTATMAAAISQQQQQHQQQQQQQQQRQQQQFLQQQVEVAAYMNASKMGNGGAMTALGQAGMFGASSPPSPGSDSQGNGFGLPSMGFGMEGRGRKRGLDGPVEVVLERRQRRMIKNRESAARSRARKQAYTVELEAEVSHLKEENTRLKKQQEECEVRDRKQAKILEAIVSKSEPMCLPKPKPLKRTLTGPW</sequence>
<feature type="domain" description="BZIP" evidence="5">
    <location>
        <begin position="291"/>
        <end position="339"/>
    </location>
</feature>
<comment type="subcellular location">
    <subcellularLocation>
        <location evidence="1">Nucleus</location>
    </subcellularLocation>
</comment>
<dbReference type="InParanoid" id="D8R4D4"/>
<dbReference type="OrthoDB" id="1927218at2759"/>
<dbReference type="PANTHER" id="PTHR22952:SF175">
    <property type="entry name" value="PROTEIN ABSCISIC ACID-INSENSITIVE 5"/>
    <property type="match status" value="1"/>
</dbReference>
<keyword evidence="7" id="KW-1185">Reference proteome</keyword>
<dbReference type="CDD" id="cd14707">
    <property type="entry name" value="bZIP_plant_BZIP46"/>
    <property type="match status" value="1"/>
</dbReference>